<accession>L7J788</accession>
<organism>
    <name type="scientific">Pyricularia oryzae (strain P131)</name>
    <name type="common">Rice blast fungus</name>
    <name type="synonym">Magnaporthe oryzae</name>
    <dbReference type="NCBI Taxonomy" id="1143193"/>
    <lineage>
        <taxon>Eukaryota</taxon>
        <taxon>Fungi</taxon>
        <taxon>Dikarya</taxon>
        <taxon>Ascomycota</taxon>
        <taxon>Pezizomycotina</taxon>
        <taxon>Sordariomycetes</taxon>
        <taxon>Sordariomycetidae</taxon>
        <taxon>Magnaporthales</taxon>
        <taxon>Pyriculariaceae</taxon>
        <taxon>Pyricularia</taxon>
    </lineage>
</organism>
<proteinExistence type="predicted"/>
<dbReference type="EMBL" id="JH794928">
    <property type="protein sequence ID" value="ELQ64096.1"/>
    <property type="molecule type" value="Genomic_DNA"/>
</dbReference>
<reference evidence="1" key="1">
    <citation type="journal article" date="2012" name="PLoS Genet.">
        <title>Comparative analysis of the genomes of two field isolates of the rice blast fungus Magnaporthe oryzae.</title>
        <authorList>
            <person name="Xue M."/>
            <person name="Yang J."/>
            <person name="Li Z."/>
            <person name="Hu S."/>
            <person name="Yao N."/>
            <person name="Dean R.A."/>
            <person name="Zhao W."/>
            <person name="Shen M."/>
            <person name="Zhang H."/>
            <person name="Li C."/>
            <person name="Liu L."/>
            <person name="Cao L."/>
            <person name="Xu X."/>
            <person name="Xing Y."/>
            <person name="Hsiang T."/>
            <person name="Zhang Z."/>
            <person name="Xu J.R."/>
            <person name="Peng Y.L."/>
        </authorList>
    </citation>
    <scope>NUCLEOTIDE SEQUENCE [LARGE SCALE GENOMIC DNA]</scope>
    <source>
        <strain evidence="1">P131</strain>
    </source>
</reference>
<evidence type="ECO:0000313" key="1">
    <source>
        <dbReference type="EMBL" id="ELQ64096.1"/>
    </source>
</evidence>
<gene>
    <name evidence="1" type="ORF">OOW_P131scaffold00848g1</name>
</gene>
<protein>
    <submittedName>
        <fullName evidence="1">Uncharacterized protein</fullName>
    </submittedName>
</protein>
<sequence length="20" mass="2407">MENQPLLPGYTHDFLNKYIL</sequence>
<name>L7J788_PYRO1</name>
<dbReference type="AlphaFoldDB" id="L7J788"/>